<dbReference type="OrthoDB" id="9811110at2"/>
<feature type="transmembrane region" description="Helical" evidence="10">
    <location>
        <begin position="438"/>
        <end position="462"/>
    </location>
</feature>
<evidence type="ECO:0000313" key="12">
    <source>
        <dbReference type="Proteomes" id="UP000239706"/>
    </source>
</evidence>
<evidence type="ECO:0000313" key="11">
    <source>
        <dbReference type="EMBL" id="PRR79693.1"/>
    </source>
</evidence>
<dbReference type="GO" id="GO:0005886">
    <property type="term" value="C:plasma membrane"/>
    <property type="evidence" value="ECO:0007669"/>
    <property type="project" value="UniProtKB-SubCell"/>
</dbReference>
<dbReference type="GO" id="GO:0042910">
    <property type="term" value="F:xenobiotic transmembrane transporter activity"/>
    <property type="evidence" value="ECO:0007669"/>
    <property type="project" value="InterPro"/>
</dbReference>
<keyword evidence="8 10" id="KW-0472">Membrane</keyword>
<keyword evidence="7 10" id="KW-1133">Transmembrane helix</keyword>
<dbReference type="AlphaFoldDB" id="A0A2T0B7A3"/>
<dbReference type="PANTHER" id="PTHR43823">
    <property type="entry name" value="SPORULATION PROTEIN YKVU"/>
    <property type="match status" value="1"/>
</dbReference>
<organism evidence="11 12">
    <name type="scientific">Clostridium liquoris</name>
    <dbReference type="NCBI Taxonomy" id="1289519"/>
    <lineage>
        <taxon>Bacteria</taxon>
        <taxon>Bacillati</taxon>
        <taxon>Bacillota</taxon>
        <taxon>Clostridia</taxon>
        <taxon>Eubacteriales</taxon>
        <taxon>Clostridiaceae</taxon>
        <taxon>Clostridium</taxon>
    </lineage>
</organism>
<reference evidence="11 12" key="1">
    <citation type="submission" date="2018-03" db="EMBL/GenBank/DDBJ databases">
        <title>Genome sequence of Clostridium liquoris DSM 100320.</title>
        <authorList>
            <person name="Poehlein A."/>
            <person name="Daniel R."/>
        </authorList>
    </citation>
    <scope>NUCLEOTIDE SEQUENCE [LARGE SCALE GENOMIC DNA]</scope>
    <source>
        <strain evidence="11 12">DSM 100320</strain>
    </source>
</reference>
<evidence type="ECO:0000256" key="9">
    <source>
        <dbReference type="ARBA" id="ARBA00023251"/>
    </source>
</evidence>
<evidence type="ECO:0000256" key="6">
    <source>
        <dbReference type="ARBA" id="ARBA00022692"/>
    </source>
</evidence>
<evidence type="ECO:0000256" key="1">
    <source>
        <dbReference type="ARBA" id="ARBA00004651"/>
    </source>
</evidence>
<feature type="transmembrane region" description="Helical" evidence="10">
    <location>
        <begin position="202"/>
        <end position="222"/>
    </location>
</feature>
<keyword evidence="4" id="KW-0813">Transport</keyword>
<evidence type="ECO:0000256" key="7">
    <source>
        <dbReference type="ARBA" id="ARBA00022989"/>
    </source>
</evidence>
<feature type="transmembrane region" description="Helical" evidence="10">
    <location>
        <begin position="173"/>
        <end position="196"/>
    </location>
</feature>
<feature type="transmembrane region" description="Helical" evidence="10">
    <location>
        <begin position="106"/>
        <end position="124"/>
    </location>
</feature>
<gene>
    <name evidence="11" type="primary">mepA_1</name>
    <name evidence="11" type="ORF">CLLI_07260</name>
</gene>
<evidence type="ECO:0000256" key="2">
    <source>
        <dbReference type="ARBA" id="ARBA00008417"/>
    </source>
</evidence>
<dbReference type="PANTHER" id="PTHR43823:SF3">
    <property type="entry name" value="MULTIDRUG EXPORT PROTEIN MEPA"/>
    <property type="match status" value="1"/>
</dbReference>
<comment type="caution">
    <text evidence="11">The sequence shown here is derived from an EMBL/GenBank/DDBJ whole genome shotgun (WGS) entry which is preliminary data.</text>
</comment>
<keyword evidence="9" id="KW-0046">Antibiotic resistance</keyword>
<dbReference type="RefSeq" id="WP_106062891.1">
    <property type="nucleotide sequence ID" value="NZ_PVXO01000018.1"/>
</dbReference>
<evidence type="ECO:0000256" key="8">
    <source>
        <dbReference type="ARBA" id="ARBA00023136"/>
    </source>
</evidence>
<evidence type="ECO:0000256" key="3">
    <source>
        <dbReference type="ARBA" id="ARBA00022106"/>
    </source>
</evidence>
<accession>A0A2T0B7A3</accession>
<dbReference type="InterPro" id="IPR051327">
    <property type="entry name" value="MATE_MepA_subfamily"/>
</dbReference>
<dbReference type="Proteomes" id="UP000239706">
    <property type="component" value="Unassembled WGS sequence"/>
</dbReference>
<comment type="similarity">
    <text evidence="2">Belongs to the multi antimicrobial extrusion (MATE) (TC 2.A.66.1) family. MepA subfamily.</text>
</comment>
<dbReference type="InterPro" id="IPR045070">
    <property type="entry name" value="MATE_MepA-like"/>
</dbReference>
<evidence type="ECO:0000256" key="5">
    <source>
        <dbReference type="ARBA" id="ARBA00022475"/>
    </source>
</evidence>
<comment type="subcellular location">
    <subcellularLocation>
        <location evidence="1">Cell membrane</location>
        <topology evidence="1">Multi-pass membrane protein</topology>
    </subcellularLocation>
</comment>
<sequence>MAEQGDLTEEKTRFIGEGDIKKVLIHLSIPAIVAMLISAIYNLTDTAFIGMLHDTSAIGAVSVAFPIFLVIAALGQGIGVGSASYISRCLGSKKNETANKTASTAVTLSIIIGVLCAVFGLIFMEDILALVGASPTIMPYAKDYSRPLIFCAVFNIINMTLNNIIRAEGGARYSMVAITIGAVLNIILDPIFIFPLGMGVRGAAIATVIGQAFSTVYLVLYFTQGKSALEIHLKDFSLSKDIYEQIVKIGVPAFLMQFLASFSISLLNNAAVAYGDAAVAATGITIKLNTLLLYVLIGYGQGFQPVVGYNYGAKKYDRVREAIKISLIWTTAFSIISTVAFSLCAEPLTRAFSKDPEVIKVGADFIIAVGVLRPLLGFQIVYLTLFQALGKSKQATTLAIGRQGLFLIAAIMTLPTFFQNHIDSLGIFTKILPYKLEPGLYGVIYSQFAADALGVILTLIFASRLKKELAQKKLAQQAIAK</sequence>
<feature type="transmembrane region" description="Helical" evidence="10">
    <location>
        <begin position="325"/>
        <end position="345"/>
    </location>
</feature>
<dbReference type="EMBL" id="PVXO01000018">
    <property type="protein sequence ID" value="PRR79693.1"/>
    <property type="molecule type" value="Genomic_DNA"/>
</dbReference>
<keyword evidence="5" id="KW-1003">Cell membrane</keyword>
<dbReference type="GO" id="GO:0046677">
    <property type="term" value="P:response to antibiotic"/>
    <property type="evidence" value="ECO:0007669"/>
    <property type="project" value="UniProtKB-KW"/>
</dbReference>
<protein>
    <recommendedName>
        <fullName evidence="3">Multidrug export protein MepA</fullName>
    </recommendedName>
</protein>
<feature type="transmembrane region" description="Helical" evidence="10">
    <location>
        <begin position="249"/>
        <end position="271"/>
    </location>
</feature>
<dbReference type="InterPro" id="IPR048279">
    <property type="entry name" value="MdtK-like"/>
</dbReference>
<feature type="transmembrane region" description="Helical" evidence="10">
    <location>
        <begin position="23"/>
        <end position="43"/>
    </location>
</feature>
<dbReference type="CDD" id="cd13143">
    <property type="entry name" value="MATE_MepA_like"/>
    <property type="match status" value="1"/>
</dbReference>
<evidence type="ECO:0000256" key="10">
    <source>
        <dbReference type="SAM" id="Phobius"/>
    </source>
</evidence>
<keyword evidence="6 10" id="KW-0812">Transmembrane</keyword>
<dbReference type="Pfam" id="PF01554">
    <property type="entry name" value="MatE"/>
    <property type="match status" value="2"/>
</dbReference>
<proteinExistence type="inferred from homology"/>
<evidence type="ECO:0000256" key="4">
    <source>
        <dbReference type="ARBA" id="ARBA00022448"/>
    </source>
</evidence>
<feature type="transmembrane region" description="Helical" evidence="10">
    <location>
        <begin position="365"/>
        <end position="386"/>
    </location>
</feature>
<keyword evidence="12" id="KW-1185">Reference proteome</keyword>
<feature type="transmembrane region" description="Helical" evidence="10">
    <location>
        <begin position="291"/>
        <end position="313"/>
    </location>
</feature>
<feature type="transmembrane region" description="Helical" evidence="10">
    <location>
        <begin position="63"/>
        <end position="86"/>
    </location>
</feature>
<feature type="transmembrane region" description="Helical" evidence="10">
    <location>
        <begin position="144"/>
        <end position="161"/>
    </location>
</feature>
<dbReference type="PIRSF" id="PIRSF006603">
    <property type="entry name" value="DinF"/>
    <property type="match status" value="1"/>
</dbReference>
<dbReference type="GO" id="GO:0015297">
    <property type="term" value="F:antiporter activity"/>
    <property type="evidence" value="ECO:0007669"/>
    <property type="project" value="InterPro"/>
</dbReference>
<dbReference type="NCBIfam" id="TIGR00797">
    <property type="entry name" value="matE"/>
    <property type="match status" value="1"/>
</dbReference>
<name>A0A2T0B7A3_9CLOT</name>
<dbReference type="InterPro" id="IPR002528">
    <property type="entry name" value="MATE_fam"/>
</dbReference>
<feature type="transmembrane region" description="Helical" evidence="10">
    <location>
        <begin position="398"/>
        <end position="418"/>
    </location>
</feature>